<evidence type="ECO:0000313" key="2">
    <source>
        <dbReference type="EMBL" id="PBK82572.1"/>
    </source>
</evidence>
<evidence type="ECO:0000256" key="1">
    <source>
        <dbReference type="SAM" id="MobiDB-lite"/>
    </source>
</evidence>
<organism evidence="2 3">
    <name type="scientific">Armillaria gallica</name>
    <name type="common">Bulbous honey fungus</name>
    <name type="synonym">Armillaria bulbosa</name>
    <dbReference type="NCBI Taxonomy" id="47427"/>
    <lineage>
        <taxon>Eukaryota</taxon>
        <taxon>Fungi</taxon>
        <taxon>Dikarya</taxon>
        <taxon>Basidiomycota</taxon>
        <taxon>Agaricomycotina</taxon>
        <taxon>Agaricomycetes</taxon>
        <taxon>Agaricomycetidae</taxon>
        <taxon>Agaricales</taxon>
        <taxon>Marasmiineae</taxon>
        <taxon>Physalacriaceae</taxon>
        <taxon>Armillaria</taxon>
    </lineage>
</organism>
<feature type="region of interest" description="Disordered" evidence="1">
    <location>
        <begin position="54"/>
        <end position="124"/>
    </location>
</feature>
<name>A0A2H3CTS1_ARMGA</name>
<keyword evidence="3" id="KW-1185">Reference proteome</keyword>
<proteinExistence type="predicted"/>
<dbReference type="AlphaFoldDB" id="A0A2H3CTS1"/>
<feature type="compositionally biased region" description="Polar residues" evidence="1">
    <location>
        <begin position="57"/>
        <end position="82"/>
    </location>
</feature>
<dbReference type="EMBL" id="KZ293715">
    <property type="protein sequence ID" value="PBK82572.1"/>
    <property type="molecule type" value="Genomic_DNA"/>
</dbReference>
<gene>
    <name evidence="2" type="ORF">ARMGADRAFT_730462</name>
</gene>
<feature type="compositionally biased region" description="Polar residues" evidence="1">
    <location>
        <begin position="107"/>
        <end position="119"/>
    </location>
</feature>
<protein>
    <submittedName>
        <fullName evidence="2">Uncharacterized protein</fullName>
    </submittedName>
</protein>
<dbReference type="Proteomes" id="UP000217790">
    <property type="component" value="Unassembled WGS sequence"/>
</dbReference>
<dbReference type="STRING" id="47427.A0A2H3CTS1"/>
<accession>A0A2H3CTS1</accession>
<dbReference type="InParanoid" id="A0A2H3CTS1"/>
<evidence type="ECO:0000313" key="3">
    <source>
        <dbReference type="Proteomes" id="UP000217790"/>
    </source>
</evidence>
<reference evidence="3" key="1">
    <citation type="journal article" date="2017" name="Nat. Ecol. Evol.">
        <title>Genome expansion and lineage-specific genetic innovations in the forest pathogenic fungi Armillaria.</title>
        <authorList>
            <person name="Sipos G."/>
            <person name="Prasanna A.N."/>
            <person name="Walter M.C."/>
            <person name="O'Connor E."/>
            <person name="Balint B."/>
            <person name="Krizsan K."/>
            <person name="Kiss B."/>
            <person name="Hess J."/>
            <person name="Varga T."/>
            <person name="Slot J."/>
            <person name="Riley R."/>
            <person name="Boka B."/>
            <person name="Rigling D."/>
            <person name="Barry K."/>
            <person name="Lee J."/>
            <person name="Mihaltcheva S."/>
            <person name="LaButti K."/>
            <person name="Lipzen A."/>
            <person name="Waldron R."/>
            <person name="Moloney N.M."/>
            <person name="Sperisen C."/>
            <person name="Kredics L."/>
            <person name="Vagvoelgyi C."/>
            <person name="Patrignani A."/>
            <person name="Fitzpatrick D."/>
            <person name="Nagy I."/>
            <person name="Doyle S."/>
            <person name="Anderson J.B."/>
            <person name="Grigoriev I.V."/>
            <person name="Gueldener U."/>
            <person name="Muensterkoetter M."/>
            <person name="Nagy L.G."/>
        </authorList>
    </citation>
    <scope>NUCLEOTIDE SEQUENCE [LARGE SCALE GENOMIC DNA]</scope>
    <source>
        <strain evidence="3">Ar21-2</strain>
    </source>
</reference>
<sequence>MEIIKEFGMDENSTDAILWAKIRNELDKRSLPPTIDSISLSKVNVAVDKDSHDHLQISPNVSTVTPTAESITAQKSTDSASSPVGGFRDVRNLGSYHAPTGDEENSDSSTPDNSGSPSGNPEFRKTLASRIYSVMSKAWKGTEKRQLSWDIRAVRY</sequence>